<protein>
    <submittedName>
        <fullName evidence="5">Uncharacterized protein</fullName>
    </submittedName>
</protein>
<feature type="region of interest" description="Disordered" evidence="3">
    <location>
        <begin position="758"/>
        <end position="816"/>
    </location>
</feature>
<evidence type="ECO:0000313" key="4">
    <source>
        <dbReference type="EMBL" id="CAD8434757.1"/>
    </source>
</evidence>
<dbReference type="SUPFAM" id="SSF100920">
    <property type="entry name" value="Heat shock protein 70kD (HSP70), peptide-binding domain"/>
    <property type="match status" value="1"/>
</dbReference>
<feature type="compositionally biased region" description="Basic and acidic residues" evidence="3">
    <location>
        <begin position="767"/>
        <end position="791"/>
    </location>
</feature>
<keyword evidence="2" id="KW-0067">ATP-binding</keyword>
<sequence>MAAIAFDIGDSFCKIGVAKSKTLGVMQNQVGKRKTSTVVAFTRENRLFDSEAISQQMSNSKNTVVGFKALMGKSLMDKKDIEAQLPYLNQPVVKSDTPEVGLEVSYLQKKTVFTPTQVTASLLTFLKDQAEKGLGSKLPECVIGCPPWWTEVERHALLDAAKLAGVNVARIMNETTAIALDYGINLQLKEDSQETCMFIDVGHSNTNVAVVNFWRKKGRDCGMKVICTASARGVGGRSFSTILEKYFASYILKKYNLDVMSQAKPRLKLKTNCEKVKTRLTANNVVPFNVEYMMDGKDVSGSINRKDFEEAAVPVLEAILQPIKQAMAASGKSAADFKTIELVGGTTRIPCVKRALSKFLGQELSYHCDADESCAKGLVLQAAMLSASFRTRSYQVEDISPHPIEVSWGPVNKSPNAGDRAVVFVKNNPVPSVKAITYPDRVKDFQLTVKYADPSVPTPLIGQYIIKGFPKKIEGEKVKVKVFLKMSINGTVEVKSAQCIELFPEEAAPAPADTPKKMEEEPKEESKKEDNGDKADKPSEKKEQSKPKPAEKKKQRKKRTDLFVESKNLSLPVKVARKLAELEQQMNNTDRIVAETAALRNDLEAYILEIRGKIREELKSYVAKDISDSFLEQLQYQEDWLYDEGYDAPMDTLRGKFQELKKVGDPIFLRKQEYERGKELVEQLKVRCGQYRQLASSGDKKYAHIEKKELDSILLKCKETDTWATNAAVLIGNTPHHQDPPVKCAEIIAKENDLSTFSHQILSKPVPKKEEKKEEAKKEEEAKKDEAKADMETEDTGAANVDGAKEDDKMNVEEKA</sequence>
<dbReference type="InterPro" id="IPR018181">
    <property type="entry name" value="Heat_shock_70_CS"/>
</dbReference>
<dbReference type="SUPFAM" id="SSF53067">
    <property type="entry name" value="Actin-like ATPase domain"/>
    <property type="match status" value="2"/>
</dbReference>
<dbReference type="Gene3D" id="2.60.34.10">
    <property type="entry name" value="Substrate Binding Domain Of DNAk, Chain A, domain 1"/>
    <property type="match status" value="1"/>
</dbReference>
<dbReference type="GO" id="GO:0005634">
    <property type="term" value="C:nucleus"/>
    <property type="evidence" value="ECO:0007669"/>
    <property type="project" value="TreeGrafter"/>
</dbReference>
<dbReference type="GO" id="GO:0140662">
    <property type="term" value="F:ATP-dependent protein folding chaperone"/>
    <property type="evidence" value="ECO:0007669"/>
    <property type="project" value="InterPro"/>
</dbReference>
<accession>A0A6T6SG11</accession>
<reference evidence="5" key="1">
    <citation type="submission" date="2021-01" db="EMBL/GenBank/DDBJ databases">
        <authorList>
            <person name="Corre E."/>
            <person name="Pelletier E."/>
            <person name="Niang G."/>
            <person name="Scheremetjew M."/>
            <person name="Finn R."/>
            <person name="Kale V."/>
            <person name="Holt S."/>
            <person name="Cochrane G."/>
            <person name="Meng A."/>
            <person name="Brown T."/>
            <person name="Cohen L."/>
        </authorList>
    </citation>
    <scope>NUCLEOTIDE SEQUENCE</scope>
    <source>
        <strain evidence="5">CCMP2058</strain>
    </source>
</reference>
<dbReference type="AlphaFoldDB" id="A0A6T6SG11"/>
<dbReference type="Gene3D" id="3.30.30.30">
    <property type="match status" value="1"/>
</dbReference>
<gene>
    <name evidence="4" type="ORF">LAMO00422_LOCUS3222</name>
    <name evidence="5" type="ORF">LAMO00422_LOCUS3223</name>
</gene>
<organism evidence="5">
    <name type="scientific">Amorphochlora amoebiformis</name>
    <dbReference type="NCBI Taxonomy" id="1561963"/>
    <lineage>
        <taxon>Eukaryota</taxon>
        <taxon>Sar</taxon>
        <taxon>Rhizaria</taxon>
        <taxon>Cercozoa</taxon>
        <taxon>Chlorarachniophyceae</taxon>
        <taxon>Amorphochlora</taxon>
    </lineage>
</organism>
<dbReference type="EMBL" id="HBEM01004600">
    <property type="protein sequence ID" value="CAD8434759.1"/>
    <property type="molecule type" value="Transcribed_RNA"/>
</dbReference>
<dbReference type="GO" id="GO:0005829">
    <property type="term" value="C:cytosol"/>
    <property type="evidence" value="ECO:0007669"/>
    <property type="project" value="TreeGrafter"/>
</dbReference>
<dbReference type="InterPro" id="IPR029048">
    <property type="entry name" value="HSP70_C_sf"/>
</dbReference>
<dbReference type="Gene3D" id="3.30.420.40">
    <property type="match status" value="2"/>
</dbReference>
<dbReference type="Gene3D" id="1.20.1270.10">
    <property type="match status" value="1"/>
</dbReference>
<dbReference type="SUPFAM" id="SSF100934">
    <property type="entry name" value="Heat shock protein 70kD (HSP70), C-terminal subdomain"/>
    <property type="match status" value="1"/>
</dbReference>
<dbReference type="InterPro" id="IPR029047">
    <property type="entry name" value="HSP70_peptide-bd_sf"/>
</dbReference>
<dbReference type="InterPro" id="IPR013126">
    <property type="entry name" value="Hsp_70_fam"/>
</dbReference>
<dbReference type="PANTHER" id="PTHR45639">
    <property type="entry name" value="HSC70CB, ISOFORM G-RELATED"/>
    <property type="match status" value="1"/>
</dbReference>
<evidence type="ECO:0000256" key="1">
    <source>
        <dbReference type="ARBA" id="ARBA00022741"/>
    </source>
</evidence>
<dbReference type="PROSITE" id="PS01036">
    <property type="entry name" value="HSP70_3"/>
    <property type="match status" value="1"/>
</dbReference>
<feature type="compositionally biased region" description="Basic and acidic residues" evidence="3">
    <location>
        <begin position="514"/>
        <end position="552"/>
    </location>
</feature>
<evidence type="ECO:0000313" key="5">
    <source>
        <dbReference type="EMBL" id="CAD8434759.1"/>
    </source>
</evidence>
<dbReference type="EMBL" id="HBEM01004599">
    <property type="protein sequence ID" value="CAD8434757.1"/>
    <property type="molecule type" value="Transcribed_RNA"/>
</dbReference>
<dbReference type="Gene3D" id="3.90.640.10">
    <property type="entry name" value="Actin, Chain A, domain 4"/>
    <property type="match status" value="1"/>
</dbReference>
<keyword evidence="1" id="KW-0547">Nucleotide-binding</keyword>
<dbReference type="PRINTS" id="PR00301">
    <property type="entry name" value="HEATSHOCK70"/>
</dbReference>
<dbReference type="InterPro" id="IPR043129">
    <property type="entry name" value="ATPase_NBD"/>
</dbReference>
<dbReference type="FunFam" id="1.20.1270.10:FF:000002">
    <property type="entry name" value="Heat shock 70 kDa protein 4"/>
    <property type="match status" value="1"/>
</dbReference>
<name>A0A6T6SG11_9EUKA</name>
<dbReference type="Pfam" id="PF00012">
    <property type="entry name" value="HSP70"/>
    <property type="match status" value="1"/>
</dbReference>
<evidence type="ECO:0000256" key="3">
    <source>
        <dbReference type="SAM" id="MobiDB-lite"/>
    </source>
</evidence>
<evidence type="ECO:0000256" key="2">
    <source>
        <dbReference type="ARBA" id="ARBA00022840"/>
    </source>
</evidence>
<dbReference type="GO" id="GO:0005524">
    <property type="term" value="F:ATP binding"/>
    <property type="evidence" value="ECO:0007669"/>
    <property type="project" value="UniProtKB-KW"/>
</dbReference>
<proteinExistence type="predicted"/>
<dbReference type="FunFam" id="3.90.640.10:FF:000004">
    <property type="entry name" value="Heat shock 70 kDa protein 4"/>
    <property type="match status" value="1"/>
</dbReference>
<feature type="compositionally biased region" description="Basic and acidic residues" evidence="3">
    <location>
        <begin position="803"/>
        <end position="816"/>
    </location>
</feature>
<feature type="region of interest" description="Disordered" evidence="3">
    <location>
        <begin position="505"/>
        <end position="559"/>
    </location>
</feature>
<dbReference type="PANTHER" id="PTHR45639:SF4">
    <property type="entry name" value="HSC70CB, ISOFORM G"/>
    <property type="match status" value="1"/>
</dbReference>